<evidence type="ECO:0000313" key="2">
    <source>
        <dbReference type="Proteomes" id="UP001445472"/>
    </source>
</evidence>
<comment type="caution">
    <text evidence="1">The sequence shown here is derived from an EMBL/GenBank/DDBJ whole genome shotgun (WGS) entry which is preliminary data.</text>
</comment>
<dbReference type="RefSeq" id="WP_351979360.1">
    <property type="nucleotide sequence ID" value="NZ_JBEPBX010000066.1"/>
</dbReference>
<reference evidence="1 2" key="1">
    <citation type="submission" date="2024-06" db="EMBL/GenBank/DDBJ databases">
        <title>The Natural Products Discovery Center: Release of the First 8490 Sequenced Strains for Exploring Actinobacteria Biosynthetic Diversity.</title>
        <authorList>
            <person name="Kalkreuter E."/>
            <person name="Kautsar S.A."/>
            <person name="Yang D."/>
            <person name="Bader C.D."/>
            <person name="Teijaro C.N."/>
            <person name="Fluegel L."/>
            <person name="Davis C.M."/>
            <person name="Simpson J.R."/>
            <person name="Lauterbach L."/>
            <person name="Steele A.D."/>
            <person name="Gui C."/>
            <person name="Meng S."/>
            <person name="Li G."/>
            <person name="Viehrig K."/>
            <person name="Ye F."/>
            <person name="Su P."/>
            <person name="Kiefer A.F."/>
            <person name="Nichols A."/>
            <person name="Cepeda A.J."/>
            <person name="Yan W."/>
            <person name="Fan B."/>
            <person name="Jiang Y."/>
            <person name="Adhikari A."/>
            <person name="Zheng C.-J."/>
            <person name="Schuster L."/>
            <person name="Cowan T.M."/>
            <person name="Smanski M.J."/>
            <person name="Chevrette M.G."/>
            <person name="De Carvalho L.P.S."/>
            <person name="Shen B."/>
        </authorList>
    </citation>
    <scope>NUCLEOTIDE SEQUENCE [LARGE SCALE GENOMIC DNA]</scope>
    <source>
        <strain evidence="1 2">NPDC000837</strain>
    </source>
</reference>
<dbReference type="EMBL" id="JBEPBX010000066">
    <property type="protein sequence ID" value="MER6618522.1"/>
    <property type="molecule type" value="Genomic_DNA"/>
</dbReference>
<gene>
    <name evidence="1" type="ORF">ABT276_35575</name>
</gene>
<proteinExistence type="predicted"/>
<protein>
    <submittedName>
        <fullName evidence="1">DUF2180 family protein</fullName>
    </submittedName>
</protein>
<dbReference type="InterPro" id="IPR017211">
    <property type="entry name" value="UCP037465_Znf"/>
</dbReference>
<organism evidence="1 2">
    <name type="scientific">Streptomyces xantholiticus</name>
    <dbReference type="NCBI Taxonomy" id="68285"/>
    <lineage>
        <taxon>Bacteria</taxon>
        <taxon>Bacillati</taxon>
        <taxon>Actinomycetota</taxon>
        <taxon>Actinomycetes</taxon>
        <taxon>Kitasatosporales</taxon>
        <taxon>Streptomycetaceae</taxon>
        <taxon>Streptomyces</taxon>
    </lineage>
</organism>
<sequence length="68" mass="7627">MDCYECHSLDRSTTAVAVCRECGVALCSRHLHVETHEMYREAGMGKSTSDIPARRIVCPACRRAERSI</sequence>
<accession>A0ABV1V6E9</accession>
<evidence type="ECO:0000313" key="1">
    <source>
        <dbReference type="EMBL" id="MER6618522.1"/>
    </source>
</evidence>
<dbReference type="Proteomes" id="UP001445472">
    <property type="component" value="Unassembled WGS sequence"/>
</dbReference>
<dbReference type="Pfam" id="PF09947">
    <property type="entry name" value="DUF2180"/>
    <property type="match status" value="1"/>
</dbReference>
<keyword evidence="2" id="KW-1185">Reference proteome</keyword>
<name>A0ABV1V6E9_9ACTN</name>